<protein>
    <submittedName>
        <fullName evidence="2">Uncharacterized protein</fullName>
    </submittedName>
</protein>
<dbReference type="EMBL" id="LGRX02033549">
    <property type="protein sequence ID" value="KAK3240799.1"/>
    <property type="molecule type" value="Genomic_DNA"/>
</dbReference>
<evidence type="ECO:0000313" key="3">
    <source>
        <dbReference type="Proteomes" id="UP001190700"/>
    </source>
</evidence>
<feature type="region of interest" description="Disordered" evidence="1">
    <location>
        <begin position="561"/>
        <end position="581"/>
    </location>
</feature>
<name>A0AAE0BRZ3_9CHLO</name>
<evidence type="ECO:0000313" key="2">
    <source>
        <dbReference type="EMBL" id="KAK3240799.1"/>
    </source>
</evidence>
<accession>A0AAE0BRZ3</accession>
<comment type="caution">
    <text evidence="2">The sequence shown here is derived from an EMBL/GenBank/DDBJ whole genome shotgun (WGS) entry which is preliminary data.</text>
</comment>
<sequence>MVNIMLFVCSLGQHDVPPAPTPASTITATIPAISPPPTAPATSTPANSATVSPATTLGFCSLCHSLHPPDQFDAGVPHKLLGVRQHVDLSGLSMQMVISNSDASSTLSGSCGTPDSSTGTADCSSSDTEVSSWFSTSGSSTASVVVRAEYSGAVLAESAAMEMTLVAQVAHSGMSSAGMVMTMPASPRYAGDSFTSQVYGHTSGYALSTFGFTVLYNSAVLQYDSTTGDSKYLAPTVNNYTEGQVVVLTSGLADGVTNADVTGVAIELAAMEFTLVSDVQAQTHSNALSCTVKEMVSTNSVQLDGTLNAPAQINDEQGGAVYEGQLSVQATEVVGMYAYVSEAELFNTGFLTGTVVTSEVTVKEVYNQEVRAWVSDAELNAIAGAFQVQACAQPRFQSTNIGATATFGGAGLSNVSGLDVSCMVEFASTNSTALEVSGTSAQGLSVGQADVYITGGAKALETRGRAQVEVAQTEVTVEHMSAMLTTGAGWDALESSSVSLDAASQLEVRVTLQQTLTKEEHYGPIFTYALFSDSTLAELKQTDGVEVSVHPDHAACLELSEDSESSADMKGTVPSGGESGSSHGMLVVNWQDSCTNSSISTGIGEVTVALSAPVSAVITAKHSSIARSTDPAAASPISVPTSNALTVVMTYEDGTTKDMTMDSRTVYSVVAGADLVLVEPSSAAAEANSTASEFGSATIRASFPEYKGAENMIASVVVEVIGLDYVTLFTSPYPEYSGSESFNETTLSVVQCSGVHQRATATLTATLTDSSTKDVTSASTYASEGSGGLSVSGTELMASGVGQYAVTGTFEGVASNSVVVTVSEDVVYITSVQHTSSWDSATTFHDHQNATKTLSVGVELSDGTQFTDAVATVHFKVLAGFSVTALAATVQGLQTSSTEIAEAYSAVAGQGMVAQAGRRRRHLLSSWQEVQGVVAERTRRQQHAQARRLQSSGEMFGDVNGDGVFDTFDAQALKKWATGYPGYGMDEVGTLSAFQRQQLDPTLDYLSAADDVSNCPTGWDVGTPCPSPLDAQYLQYVYANFLRFVKLETQADAEPEISGGEMTMSVAIYDKSSVPVASDTTVVQYELGTTQNTDMQVLVGSSDSTTSDGWTATAAGPDSTDGSFTLSTAGMAYNATSETSESFTIKPTSRFPSNHPIYDTGCPNDFDENVIPEHVSFLQRNTSNYLECTIMPGVKAFYSYDYPIAATSNTGLEEAGFVIIYFVYNEQKEVYMVAVFDAIEEEGGTAGELVTSMSVTNRSGVYNLNAADPENLQLVVADDRFLDEAADPPNIGCRDTVSGWRDADFDNCSIYETGEYCTAWGGYGSGWKDFWGEFTHYATTSSSVICDAATEGECFDATEVCCACGGGQPAWPDNSIADRCLDYNYGDTYYDCYSYEFEVGRGSLAHKWPECCTDGVVMGPLTDDLGNFCFHMSAQNASGLYGAKVAFYNETTGEVEKATIDIGSLQSGFQPYFHLLIPGSTQFGA</sequence>
<gene>
    <name evidence="2" type="ORF">CYMTET_49385</name>
</gene>
<dbReference type="Proteomes" id="UP001190700">
    <property type="component" value="Unassembled WGS sequence"/>
</dbReference>
<proteinExistence type="predicted"/>
<reference evidence="2 3" key="1">
    <citation type="journal article" date="2015" name="Genome Biol. Evol.">
        <title>Comparative Genomics of a Bacterivorous Green Alga Reveals Evolutionary Causalities and Consequences of Phago-Mixotrophic Mode of Nutrition.</title>
        <authorList>
            <person name="Burns J.A."/>
            <person name="Paasch A."/>
            <person name="Narechania A."/>
            <person name="Kim E."/>
        </authorList>
    </citation>
    <scope>NUCLEOTIDE SEQUENCE [LARGE SCALE GENOMIC DNA]</scope>
    <source>
        <strain evidence="2 3">PLY_AMNH</strain>
    </source>
</reference>
<evidence type="ECO:0000256" key="1">
    <source>
        <dbReference type="SAM" id="MobiDB-lite"/>
    </source>
</evidence>
<feature type="region of interest" description="Disordered" evidence="1">
    <location>
        <begin position="104"/>
        <end position="123"/>
    </location>
</feature>
<keyword evidence="3" id="KW-1185">Reference proteome</keyword>
<organism evidence="2 3">
    <name type="scientific">Cymbomonas tetramitiformis</name>
    <dbReference type="NCBI Taxonomy" id="36881"/>
    <lineage>
        <taxon>Eukaryota</taxon>
        <taxon>Viridiplantae</taxon>
        <taxon>Chlorophyta</taxon>
        <taxon>Pyramimonadophyceae</taxon>
        <taxon>Pyramimonadales</taxon>
        <taxon>Pyramimonadaceae</taxon>
        <taxon>Cymbomonas</taxon>
    </lineage>
</organism>